<accession>A0A6A6L1F5</accession>
<keyword evidence="1" id="KW-0732">Signal</keyword>
<dbReference type="AlphaFoldDB" id="A0A6A6L1F5"/>
<dbReference type="Pfam" id="PF13968">
    <property type="entry name" value="DUF4220"/>
    <property type="match status" value="2"/>
</dbReference>
<name>A0A6A6L1F5_HEVBR</name>
<protein>
    <recommendedName>
        <fullName evidence="2">DUF4220 domain-containing protein</fullName>
    </recommendedName>
</protein>
<evidence type="ECO:0000256" key="1">
    <source>
        <dbReference type="SAM" id="SignalP"/>
    </source>
</evidence>
<feature type="domain" description="DUF4220" evidence="2">
    <location>
        <begin position="72"/>
        <end position="137"/>
    </location>
</feature>
<keyword evidence="4" id="KW-1185">Reference proteome</keyword>
<feature type="signal peptide" evidence="1">
    <location>
        <begin position="1"/>
        <end position="21"/>
    </location>
</feature>
<gene>
    <name evidence="3" type="ORF">GH714_002407</name>
</gene>
<dbReference type="InterPro" id="IPR025315">
    <property type="entry name" value="DUF4220"/>
</dbReference>
<feature type="domain" description="DUF4220" evidence="2">
    <location>
        <begin position="2"/>
        <end position="61"/>
    </location>
</feature>
<sequence length="174" mass="20245">MIPTLLLFLAGIIKYLERTTSLYFASKDKFKDSMLRKPDPGRNYVKHMEEDSSELPEKNQQNLNGKPRLLLCERDESRNFFNSIFAEDAFKVIGVELNFFYEVLYTKQSFVHSKWGMFFRFISSSSVVVALAIFHSRTRYIILPHGHFLQLDTGDCPREIQILSLGIESLQQLP</sequence>
<dbReference type="Proteomes" id="UP000467840">
    <property type="component" value="Chromosome 7"/>
</dbReference>
<dbReference type="EMBL" id="JAAGAX010000013">
    <property type="protein sequence ID" value="KAF2293519.1"/>
    <property type="molecule type" value="Genomic_DNA"/>
</dbReference>
<reference evidence="3 4" key="1">
    <citation type="journal article" date="2020" name="Mol. Plant">
        <title>The Chromosome-Based Rubber Tree Genome Provides New Insights into Spurge Genome Evolution and Rubber Biosynthesis.</title>
        <authorList>
            <person name="Liu J."/>
            <person name="Shi C."/>
            <person name="Shi C.C."/>
            <person name="Li W."/>
            <person name="Zhang Q.J."/>
            <person name="Zhang Y."/>
            <person name="Li K."/>
            <person name="Lu H.F."/>
            <person name="Shi C."/>
            <person name="Zhu S.T."/>
            <person name="Xiao Z.Y."/>
            <person name="Nan H."/>
            <person name="Yue Y."/>
            <person name="Zhu X.G."/>
            <person name="Wu Y."/>
            <person name="Hong X.N."/>
            <person name="Fan G.Y."/>
            <person name="Tong Y."/>
            <person name="Zhang D."/>
            <person name="Mao C.L."/>
            <person name="Liu Y.L."/>
            <person name="Hao S.J."/>
            <person name="Liu W.Q."/>
            <person name="Lv M.Q."/>
            <person name="Zhang H.B."/>
            <person name="Liu Y."/>
            <person name="Hu-Tang G.R."/>
            <person name="Wang J.P."/>
            <person name="Wang J.H."/>
            <person name="Sun Y.H."/>
            <person name="Ni S.B."/>
            <person name="Chen W.B."/>
            <person name="Zhang X.C."/>
            <person name="Jiao Y.N."/>
            <person name="Eichler E.E."/>
            <person name="Li G.H."/>
            <person name="Liu X."/>
            <person name="Gao L.Z."/>
        </authorList>
    </citation>
    <scope>NUCLEOTIDE SEQUENCE [LARGE SCALE GENOMIC DNA]</scope>
    <source>
        <strain evidence="4">cv. GT1</strain>
        <tissue evidence="3">Leaf</tissue>
    </source>
</reference>
<organism evidence="3 4">
    <name type="scientific">Hevea brasiliensis</name>
    <name type="common">Para rubber tree</name>
    <name type="synonym">Siphonia brasiliensis</name>
    <dbReference type="NCBI Taxonomy" id="3981"/>
    <lineage>
        <taxon>Eukaryota</taxon>
        <taxon>Viridiplantae</taxon>
        <taxon>Streptophyta</taxon>
        <taxon>Embryophyta</taxon>
        <taxon>Tracheophyta</taxon>
        <taxon>Spermatophyta</taxon>
        <taxon>Magnoliopsida</taxon>
        <taxon>eudicotyledons</taxon>
        <taxon>Gunneridae</taxon>
        <taxon>Pentapetalae</taxon>
        <taxon>rosids</taxon>
        <taxon>fabids</taxon>
        <taxon>Malpighiales</taxon>
        <taxon>Euphorbiaceae</taxon>
        <taxon>Crotonoideae</taxon>
        <taxon>Micrandreae</taxon>
        <taxon>Hevea</taxon>
    </lineage>
</organism>
<evidence type="ECO:0000313" key="3">
    <source>
        <dbReference type="EMBL" id="KAF2293519.1"/>
    </source>
</evidence>
<proteinExistence type="predicted"/>
<dbReference type="PANTHER" id="PTHR31325">
    <property type="entry name" value="OS01G0798800 PROTEIN-RELATED"/>
    <property type="match status" value="1"/>
</dbReference>
<evidence type="ECO:0000259" key="2">
    <source>
        <dbReference type="Pfam" id="PF13968"/>
    </source>
</evidence>
<comment type="caution">
    <text evidence="3">The sequence shown here is derived from an EMBL/GenBank/DDBJ whole genome shotgun (WGS) entry which is preliminary data.</text>
</comment>
<evidence type="ECO:0000313" key="4">
    <source>
        <dbReference type="Proteomes" id="UP000467840"/>
    </source>
</evidence>
<feature type="chain" id="PRO_5025480027" description="DUF4220 domain-containing protein" evidence="1">
    <location>
        <begin position="22"/>
        <end position="174"/>
    </location>
</feature>